<dbReference type="EMBL" id="JEMX01000028">
    <property type="protein sequence ID" value="EXI80941.1"/>
    <property type="molecule type" value="Genomic_DNA"/>
</dbReference>
<keyword evidence="3" id="KW-0378">Hydrolase</keyword>
<protein>
    <submittedName>
        <fullName evidence="3">Thermostable monoacylglycerol lipase</fullName>
        <ecNumber evidence="3">3.1.1.23</ecNumber>
    </submittedName>
</protein>
<evidence type="ECO:0000256" key="1">
    <source>
        <dbReference type="SAM" id="Phobius"/>
    </source>
</evidence>
<evidence type="ECO:0000313" key="3">
    <source>
        <dbReference type="EMBL" id="EXI80941.1"/>
    </source>
</evidence>
<organism evidence="3 4">
    <name type="scientific">Candidatus Accumulibacter appositus</name>
    <dbReference type="NCBI Taxonomy" id="1454003"/>
    <lineage>
        <taxon>Bacteria</taxon>
        <taxon>Pseudomonadati</taxon>
        <taxon>Pseudomonadota</taxon>
        <taxon>Betaproteobacteria</taxon>
        <taxon>Candidatus Accumulibacter</taxon>
    </lineage>
</organism>
<dbReference type="AlphaFoldDB" id="A0A011P017"/>
<keyword evidence="1" id="KW-0472">Membrane</keyword>
<comment type="caution">
    <text evidence="3">The sequence shown here is derived from an EMBL/GenBank/DDBJ whole genome shotgun (WGS) entry which is preliminary data.</text>
</comment>
<feature type="transmembrane region" description="Helical" evidence="1">
    <location>
        <begin position="12"/>
        <end position="35"/>
    </location>
</feature>
<proteinExistence type="predicted"/>
<evidence type="ECO:0000259" key="2">
    <source>
        <dbReference type="Pfam" id="PF12146"/>
    </source>
</evidence>
<gene>
    <name evidence="3" type="ORF">AW10_01555</name>
</gene>
<reference evidence="3 4" key="1">
    <citation type="submission" date="2014-02" db="EMBL/GenBank/DDBJ databases">
        <title>Expanding our view of genomic diversity in Candidatus Accumulibacter clades.</title>
        <authorList>
            <person name="Skennerton C.T."/>
            <person name="Barr J.J."/>
            <person name="Slater F.R."/>
            <person name="Bond P.L."/>
            <person name="Tyson G.W."/>
        </authorList>
    </citation>
    <scope>NUCLEOTIDE SEQUENCE [LARGE SCALE GENOMIC DNA]</scope>
    <source>
        <strain evidence="4">BA-92</strain>
    </source>
</reference>
<keyword evidence="1" id="KW-0812">Transmembrane</keyword>
<dbReference type="Proteomes" id="UP000021816">
    <property type="component" value="Unassembled WGS sequence"/>
</dbReference>
<dbReference type="Gene3D" id="3.40.50.1820">
    <property type="entry name" value="alpha/beta hydrolase"/>
    <property type="match status" value="1"/>
</dbReference>
<feature type="domain" description="Serine aminopeptidase S33" evidence="2">
    <location>
        <begin position="120"/>
        <end position="252"/>
    </location>
</feature>
<dbReference type="SUPFAM" id="SSF53474">
    <property type="entry name" value="alpha/beta-Hydrolases"/>
    <property type="match status" value="1"/>
</dbReference>
<dbReference type="GO" id="GO:0047372">
    <property type="term" value="F:monoacylglycerol lipase activity"/>
    <property type="evidence" value="ECO:0007669"/>
    <property type="project" value="UniProtKB-EC"/>
</dbReference>
<dbReference type="STRING" id="1454003.AW10_01555"/>
<dbReference type="InterPro" id="IPR029058">
    <property type="entry name" value="AB_hydrolase_fold"/>
</dbReference>
<evidence type="ECO:0000313" key="4">
    <source>
        <dbReference type="Proteomes" id="UP000021816"/>
    </source>
</evidence>
<dbReference type="PANTHER" id="PTHR11614">
    <property type="entry name" value="PHOSPHOLIPASE-RELATED"/>
    <property type="match status" value="1"/>
</dbReference>
<dbReference type="PATRIC" id="fig|1454003.3.peg.1603"/>
<accession>A0A011P017</accession>
<keyword evidence="1" id="KW-1133">Transmembrane helix</keyword>
<dbReference type="EC" id="3.1.1.23" evidence="3"/>
<dbReference type="InterPro" id="IPR051044">
    <property type="entry name" value="MAG_DAG_Lipase"/>
</dbReference>
<dbReference type="Pfam" id="PF12146">
    <property type="entry name" value="Hydrolase_4"/>
    <property type="match status" value="1"/>
</dbReference>
<sequence length="501" mass="54317">MILRLTRFARRLLVGGLYSACGAVVTLLIVAVLYLETRPDLAVWHTADLDEEFTEISHVRRFADYLALEERLFAQLHAQVYAKVPASERRLLNRYDRNSLSDPERWSPNWNRSFELTAARPKVAVLLLHGMSDSPYSLRTLGQTLNAAGATVLGMRLPGHGTAPSGLVEITWQDMAAAVRLAMRHLATQSGGRPLYIVGYSTGAALAVNYALATLDDGALPKVDGMVLLSPAIGVSPAAAFAVWQARLGRLLGLDKLAWTSILPEYDPYKYGSFAVNAGDVVYRLTQQIQRRLDSLGGSGKLAGFPPLLAFSSVVDATVSAPALVRNLFDRLPQGGHELVLFDINRMAEMEPLMTSDPAGAVKALLDNPVRPFALSVLTNETAASRTLLVRSEGPGDSALTEFPLRLAWPPDIYSLAHVALPFAADDPIYGGQALREGALIHLGKLALRGERGVLQIPAADMLRLRWNPFFPYVEGRVLAFTGLAGAERVSAEACRARGAC</sequence>
<dbReference type="InterPro" id="IPR022742">
    <property type="entry name" value="Hydrolase_4"/>
</dbReference>
<name>A0A011P017_9PROT</name>